<evidence type="ECO:0000313" key="3">
    <source>
        <dbReference type="Proteomes" id="UP000241071"/>
    </source>
</evidence>
<organism evidence="2 3">
    <name type="scientific">Moumouvirus goulette</name>
    <dbReference type="NCBI Taxonomy" id="1247379"/>
    <lineage>
        <taxon>Viruses</taxon>
        <taxon>Varidnaviria</taxon>
        <taxon>Bamfordvirae</taxon>
        <taxon>Nucleocytoviricota</taxon>
        <taxon>Megaviricetes</taxon>
        <taxon>Imitervirales</taxon>
        <taxon>Mimiviridae</taxon>
        <taxon>Megamimivirinae</taxon>
        <taxon>Moumouvirus</taxon>
        <taxon>Moumouvirus goulettemassiliense</taxon>
    </lineage>
</organism>
<proteinExistence type="predicted"/>
<evidence type="ECO:0000256" key="1">
    <source>
        <dbReference type="SAM" id="MobiDB-lite"/>
    </source>
</evidence>
<feature type="compositionally biased region" description="Polar residues" evidence="1">
    <location>
        <begin position="93"/>
        <end position="127"/>
    </location>
</feature>
<gene>
    <name evidence="2" type="ORF">glt_00594</name>
</gene>
<keyword evidence="3" id="KW-1185">Reference proteome</keyword>
<accession>M1PH68</accession>
<dbReference type="EMBL" id="KC008572">
    <property type="protein sequence ID" value="AGF85403.1"/>
    <property type="molecule type" value="Genomic_DNA"/>
</dbReference>
<reference evidence="2 3" key="1">
    <citation type="submission" date="2012-10" db="EMBL/GenBank/DDBJ databases">
        <title>Complete genome sequence of Moumouvirus goulette.</title>
        <authorList>
            <person name="Fournous G."/>
            <person name="Bougalmi M."/>
            <person name="Colson P."/>
        </authorList>
    </citation>
    <scope>NUCLEOTIDE SEQUENCE [LARGE SCALE GENOMIC DNA]</scope>
</reference>
<protein>
    <submittedName>
        <fullName evidence="2">Uncharacterized protein</fullName>
    </submittedName>
</protein>
<dbReference type="Proteomes" id="UP000241071">
    <property type="component" value="Segment"/>
</dbReference>
<name>M1PH68_9VIRU</name>
<feature type="region of interest" description="Disordered" evidence="1">
    <location>
        <begin position="93"/>
        <end position="130"/>
    </location>
</feature>
<sequence>MNISNNRDLRTIINDVSIKMPSVNSNSMNPIETLNVEDLIYLQKYIEHIKIQKIKQRNSANKTTIPINRANEIYDPINREIPVDWRDWRAMESNPTYNQNNTEPGSRGSSSTRIGKKSQQNLGTNDYYNPYECGSKQDSLNVPFLKPYNGPYNNNITALNNMGIHDQQIPDHIRNINIESSLMQKEMTHLPGQREVTEKNFNRFNLLPFDPQDDKHIIWSDNMPRGGYSTRNDKLNDECDNRY</sequence>
<evidence type="ECO:0000313" key="2">
    <source>
        <dbReference type="EMBL" id="AGF85403.1"/>
    </source>
</evidence>